<feature type="chain" id="PRO_5045930363" evidence="1">
    <location>
        <begin position="23"/>
        <end position="190"/>
    </location>
</feature>
<reference evidence="2 3" key="1">
    <citation type="submission" date="2022-09" db="EMBL/GenBank/DDBJ databases">
        <title>New species of Phenylobacterium.</title>
        <authorList>
            <person name="Mieszkin S."/>
        </authorList>
    </citation>
    <scope>NUCLEOTIDE SEQUENCE [LARGE SCALE GENOMIC DNA]</scope>
    <source>
        <strain evidence="2 3">HK31-G</strain>
    </source>
</reference>
<sequence length="190" mass="21772">MKLSRRLFLQAIGLAAATPAFALPPRAPYVEAGDIVESLFFHQWDRPGAPIGPLVVHEVKPWDGRGYPVVIRTMRSWAGDQEDYYDIWRDDDWSNLRRDVPVDFWHHPGRRERYPNLHSYVRERRFGEHPSLMRQTMDRNRMSDVLDREGREGVHCDDAGVGCPSDGPGADYCEAVWIEAPASPSAEDSR</sequence>
<organism evidence="2 3">
    <name type="scientific">Phenylobacterium ferrooxidans</name>
    <dbReference type="NCBI Taxonomy" id="2982689"/>
    <lineage>
        <taxon>Bacteria</taxon>
        <taxon>Pseudomonadati</taxon>
        <taxon>Pseudomonadota</taxon>
        <taxon>Alphaproteobacteria</taxon>
        <taxon>Caulobacterales</taxon>
        <taxon>Caulobacteraceae</taxon>
        <taxon>Phenylobacterium</taxon>
    </lineage>
</organism>
<evidence type="ECO:0000256" key="1">
    <source>
        <dbReference type="SAM" id="SignalP"/>
    </source>
</evidence>
<dbReference type="EMBL" id="JAOTJD010000005">
    <property type="protein sequence ID" value="MFD3263187.1"/>
    <property type="molecule type" value="Genomic_DNA"/>
</dbReference>
<feature type="signal peptide" evidence="1">
    <location>
        <begin position="1"/>
        <end position="22"/>
    </location>
</feature>
<proteinExistence type="predicted"/>
<evidence type="ECO:0000313" key="3">
    <source>
        <dbReference type="Proteomes" id="UP001598130"/>
    </source>
</evidence>
<keyword evidence="1" id="KW-0732">Signal</keyword>
<dbReference type="PROSITE" id="PS51318">
    <property type="entry name" value="TAT"/>
    <property type="match status" value="1"/>
</dbReference>
<evidence type="ECO:0000313" key="2">
    <source>
        <dbReference type="EMBL" id="MFD3263187.1"/>
    </source>
</evidence>
<dbReference type="InterPro" id="IPR006311">
    <property type="entry name" value="TAT_signal"/>
</dbReference>
<dbReference type="RefSeq" id="WP_377367924.1">
    <property type="nucleotide sequence ID" value="NZ_JAOTJD010000005.1"/>
</dbReference>
<accession>A0ABW6CSM0</accession>
<name>A0ABW6CSM0_9CAUL</name>
<dbReference type="Proteomes" id="UP001598130">
    <property type="component" value="Unassembled WGS sequence"/>
</dbReference>
<protein>
    <submittedName>
        <fullName evidence="2">Uncharacterized protein</fullName>
    </submittedName>
</protein>
<comment type="caution">
    <text evidence="2">The sequence shown here is derived from an EMBL/GenBank/DDBJ whole genome shotgun (WGS) entry which is preliminary data.</text>
</comment>
<gene>
    <name evidence="2" type="ORF">OCL97_04305</name>
</gene>
<keyword evidence="3" id="KW-1185">Reference proteome</keyword>